<organism evidence="3 4">
    <name type="scientific">Halobaculum litoreum</name>
    <dbReference type="NCBI Taxonomy" id="3031998"/>
    <lineage>
        <taxon>Archaea</taxon>
        <taxon>Methanobacteriati</taxon>
        <taxon>Methanobacteriota</taxon>
        <taxon>Stenosarchaea group</taxon>
        <taxon>Halobacteria</taxon>
        <taxon>Halobacteriales</taxon>
        <taxon>Haloferacaceae</taxon>
        <taxon>Halobaculum</taxon>
    </lineage>
</organism>
<evidence type="ECO:0000313" key="3">
    <source>
        <dbReference type="EMBL" id="MFC7136179.1"/>
    </source>
</evidence>
<evidence type="ECO:0000313" key="4">
    <source>
        <dbReference type="Proteomes" id="UP001596368"/>
    </source>
</evidence>
<evidence type="ECO:0008006" key="5">
    <source>
        <dbReference type="Google" id="ProtNLM"/>
    </source>
</evidence>
<keyword evidence="2" id="KW-0812">Transmembrane</keyword>
<feature type="region of interest" description="Disordered" evidence="1">
    <location>
        <begin position="52"/>
        <end position="81"/>
    </location>
</feature>
<evidence type="ECO:0000256" key="1">
    <source>
        <dbReference type="SAM" id="MobiDB-lite"/>
    </source>
</evidence>
<feature type="transmembrane region" description="Helical" evidence="2">
    <location>
        <begin position="133"/>
        <end position="154"/>
    </location>
</feature>
<reference evidence="3 4" key="1">
    <citation type="journal article" date="2019" name="Int. J. Syst. Evol. Microbiol.">
        <title>The Global Catalogue of Microorganisms (GCM) 10K type strain sequencing project: providing services to taxonomists for standard genome sequencing and annotation.</title>
        <authorList>
            <consortium name="The Broad Institute Genomics Platform"/>
            <consortium name="The Broad Institute Genome Sequencing Center for Infectious Disease"/>
            <person name="Wu L."/>
            <person name="Ma J."/>
        </authorList>
    </citation>
    <scope>NUCLEOTIDE SEQUENCE [LARGE SCALE GENOMIC DNA]</scope>
    <source>
        <strain evidence="3 4">DT92</strain>
    </source>
</reference>
<name>A0ABD5XVL0_9EURY</name>
<keyword evidence="2" id="KW-1133">Transmembrane helix</keyword>
<proteinExistence type="predicted"/>
<dbReference type="Proteomes" id="UP001596368">
    <property type="component" value="Unassembled WGS sequence"/>
</dbReference>
<evidence type="ECO:0000256" key="2">
    <source>
        <dbReference type="SAM" id="Phobius"/>
    </source>
</evidence>
<dbReference type="AlphaFoldDB" id="A0ABD5XVL0"/>
<dbReference type="EMBL" id="JBHSZG010000001">
    <property type="protein sequence ID" value="MFC7136179.1"/>
    <property type="molecule type" value="Genomic_DNA"/>
</dbReference>
<keyword evidence="4" id="KW-1185">Reference proteome</keyword>
<accession>A0ABD5XVL0</accession>
<sequence>MTGVETVRGFDGRIERSFHQLGRGSEGVRFRLDDGTGSVVVDARGASLRLAEEAVPDPVSDPVERRDLSRSVRPDGPRRYYEARVDPGETVVVRGTVGPGDESLSVDRIGVQISGRGVSVADTDRRGAVRRGAGATAVSVVLGVAALGVAALIAL</sequence>
<keyword evidence="2" id="KW-0472">Membrane</keyword>
<dbReference type="GeneID" id="81122331"/>
<comment type="caution">
    <text evidence="3">The sequence shown here is derived from an EMBL/GenBank/DDBJ whole genome shotgun (WGS) entry which is preliminary data.</text>
</comment>
<feature type="compositionally biased region" description="Basic and acidic residues" evidence="1">
    <location>
        <begin position="62"/>
        <end position="81"/>
    </location>
</feature>
<dbReference type="RefSeq" id="WP_284012347.1">
    <property type="nucleotide sequence ID" value="NZ_CP126156.1"/>
</dbReference>
<gene>
    <name evidence="3" type="ORF">ACFQRB_05630</name>
</gene>
<protein>
    <recommendedName>
        <fullName evidence="5">RING-type E3 ubiquitin transferase</fullName>
    </recommendedName>
</protein>